<keyword evidence="2" id="KW-0012">Acyltransferase</keyword>
<evidence type="ECO:0000256" key="2">
    <source>
        <dbReference type="ARBA" id="ARBA00023315"/>
    </source>
</evidence>
<comment type="caution">
    <text evidence="4">The sequence shown here is derived from an EMBL/GenBank/DDBJ whole genome shotgun (WGS) entry which is preliminary data.</text>
</comment>
<dbReference type="PANTHER" id="PTHR43626">
    <property type="entry name" value="ACYL-COA N-ACYLTRANSFERASE"/>
    <property type="match status" value="1"/>
</dbReference>
<evidence type="ECO:0000313" key="4">
    <source>
        <dbReference type="EMBL" id="TWH78384.1"/>
    </source>
</evidence>
<dbReference type="GO" id="GO:0005737">
    <property type="term" value="C:cytoplasm"/>
    <property type="evidence" value="ECO:0007669"/>
    <property type="project" value="TreeGrafter"/>
</dbReference>
<name>A0A562J617_9FIRM</name>
<dbReference type="InterPro" id="IPR045039">
    <property type="entry name" value="NSI-like"/>
</dbReference>
<proteinExistence type="predicted"/>
<evidence type="ECO:0000256" key="1">
    <source>
        <dbReference type="ARBA" id="ARBA00022679"/>
    </source>
</evidence>
<dbReference type="Gene3D" id="3.40.630.30">
    <property type="match status" value="1"/>
</dbReference>
<keyword evidence="5" id="KW-1185">Reference proteome</keyword>
<dbReference type="AlphaFoldDB" id="A0A562J617"/>
<dbReference type="PROSITE" id="PS51186">
    <property type="entry name" value="GNAT"/>
    <property type="match status" value="1"/>
</dbReference>
<dbReference type="CDD" id="cd04301">
    <property type="entry name" value="NAT_SF"/>
    <property type="match status" value="1"/>
</dbReference>
<dbReference type="EMBL" id="VLKH01000009">
    <property type="protein sequence ID" value="TWH78384.1"/>
    <property type="molecule type" value="Genomic_DNA"/>
</dbReference>
<feature type="domain" description="N-acetyltransferase" evidence="3">
    <location>
        <begin position="1"/>
        <end position="140"/>
    </location>
</feature>
<dbReference type="Proteomes" id="UP000315343">
    <property type="component" value="Unassembled WGS sequence"/>
</dbReference>
<dbReference type="GO" id="GO:0008080">
    <property type="term" value="F:N-acetyltransferase activity"/>
    <property type="evidence" value="ECO:0007669"/>
    <property type="project" value="InterPro"/>
</dbReference>
<dbReference type="RefSeq" id="WP_145085015.1">
    <property type="nucleotide sequence ID" value="NZ_DAMBUX010000018.1"/>
</dbReference>
<gene>
    <name evidence="4" type="ORF">LY60_02842</name>
</gene>
<dbReference type="Pfam" id="PF13673">
    <property type="entry name" value="Acetyltransf_10"/>
    <property type="match status" value="1"/>
</dbReference>
<organism evidence="4 5">
    <name type="scientific">Sedimentibacter saalensis</name>
    <dbReference type="NCBI Taxonomy" id="130788"/>
    <lineage>
        <taxon>Bacteria</taxon>
        <taxon>Bacillati</taxon>
        <taxon>Bacillota</taxon>
        <taxon>Tissierellia</taxon>
        <taxon>Sedimentibacter</taxon>
    </lineage>
</organism>
<dbReference type="InterPro" id="IPR000182">
    <property type="entry name" value="GNAT_dom"/>
</dbReference>
<protein>
    <submittedName>
        <fullName evidence="4">Acetyltransferase (GNAT) family protein</fullName>
    </submittedName>
</protein>
<evidence type="ECO:0000313" key="5">
    <source>
        <dbReference type="Proteomes" id="UP000315343"/>
    </source>
</evidence>
<dbReference type="OrthoDB" id="948250at2"/>
<dbReference type="PANTHER" id="PTHR43626:SF4">
    <property type="entry name" value="GCN5-RELATED N-ACETYLTRANSFERASE 2, CHLOROPLASTIC"/>
    <property type="match status" value="1"/>
</dbReference>
<dbReference type="InterPro" id="IPR016181">
    <property type="entry name" value="Acyl_CoA_acyltransferase"/>
</dbReference>
<accession>A0A562J617</accession>
<sequence length="140" mass="15761">MEVTLQLNCSNIDFNNVCEILKRVGMGYFDGEVHKKAFENSHSVVFAFHEEQMIGFGRAISDGAYEAAVYDIAVVPEYQGNGVGKLIMESIIQRLSHCNIILFASPGKEPFYQKLNFRKLKTGMAIFVKEEQMHSAGFTE</sequence>
<evidence type="ECO:0000259" key="3">
    <source>
        <dbReference type="PROSITE" id="PS51186"/>
    </source>
</evidence>
<keyword evidence="1 4" id="KW-0808">Transferase</keyword>
<reference evidence="4 5" key="1">
    <citation type="submission" date="2019-07" db="EMBL/GenBank/DDBJ databases">
        <title>Genomic Encyclopedia of Type Strains, Phase I: the one thousand microbial genomes (KMG-I) project.</title>
        <authorList>
            <person name="Kyrpides N."/>
        </authorList>
    </citation>
    <scope>NUCLEOTIDE SEQUENCE [LARGE SCALE GENOMIC DNA]</scope>
    <source>
        <strain evidence="4 5">DSM 13558</strain>
    </source>
</reference>
<dbReference type="SUPFAM" id="SSF55729">
    <property type="entry name" value="Acyl-CoA N-acyltransferases (Nat)"/>
    <property type="match status" value="1"/>
</dbReference>